<sequence length="357" mass="40730">MKPVRGLHPKGGNMRKDSMTGYVLFFVSLLALIYTGERLWEDYIIKVQLSSTDPSIRHQAKDTVSLDETLRLIDCKEQQRKLVDAELELAAAKRQGYKPINCTSVNGHRKIVVGIFTNFGGQSRRTSSRKNWLPSGSALKELENDKGIIIRYVIGRSSNRGDMLDRQIDQESKETNDFLILEDHVESDDDVTQKTRLFFSKAVHIWDADFYVKMDDNIGLNLDMVASMLSKHHDKPRVYVGCMKAGVVVFDPNAQWYEPDWWKFGEQKSEYHRHAAGQVYVLSRSLALHISINSAHLKDYKNEDVAVGAWMLGLDTEHVDDRSLCCGYNSGIFLTQSYFINADAHTCEDFSLITMHL</sequence>
<evidence type="ECO:0000256" key="8">
    <source>
        <dbReference type="ARBA" id="ARBA00022968"/>
    </source>
</evidence>
<evidence type="ECO:0000256" key="4">
    <source>
        <dbReference type="ARBA" id="ARBA00008661"/>
    </source>
</evidence>
<evidence type="ECO:0000256" key="5">
    <source>
        <dbReference type="ARBA" id="ARBA00022676"/>
    </source>
</evidence>
<accession>A0A7I4CMZ0</accession>
<gene>
    <name evidence="15" type="primary">LOC112276872</name>
</gene>
<evidence type="ECO:0000256" key="2">
    <source>
        <dbReference type="ARBA" id="ARBA00004323"/>
    </source>
</evidence>
<dbReference type="Pfam" id="PF01762">
    <property type="entry name" value="Galactosyl_T"/>
    <property type="match status" value="1"/>
</dbReference>
<dbReference type="GO" id="GO:0000139">
    <property type="term" value="C:Golgi membrane"/>
    <property type="evidence" value="ECO:0000318"/>
    <property type="project" value="GO_Central"/>
</dbReference>
<name>A0A7I4CMZ0_PHYPA</name>
<dbReference type="InParanoid" id="A0A7I4CMZ0"/>
<evidence type="ECO:0000256" key="14">
    <source>
        <dbReference type="RuleBase" id="RU363063"/>
    </source>
</evidence>
<evidence type="ECO:0000256" key="3">
    <source>
        <dbReference type="ARBA" id="ARBA00004922"/>
    </source>
</evidence>
<keyword evidence="16" id="KW-1185">Reference proteome</keyword>
<evidence type="ECO:0000313" key="15">
    <source>
        <dbReference type="EnsemblPlants" id="Pp3c24_18410V3.2"/>
    </source>
</evidence>
<dbReference type="EnsemblPlants" id="Pp3c24_18410V3.2">
    <property type="protein sequence ID" value="Pp3c24_18410V3.2"/>
    <property type="gene ID" value="Pp3c24_18410"/>
</dbReference>
<dbReference type="Gene3D" id="3.90.550.50">
    <property type="match status" value="1"/>
</dbReference>
<evidence type="ECO:0000313" key="16">
    <source>
        <dbReference type="Proteomes" id="UP000006727"/>
    </source>
</evidence>
<comment type="pathway">
    <text evidence="3">Protein modification; protein glycosylation.</text>
</comment>
<keyword evidence="6" id="KW-0808">Transferase</keyword>
<organism evidence="15 16">
    <name type="scientific">Physcomitrium patens</name>
    <name type="common">Spreading-leaved earth moss</name>
    <name type="synonym">Physcomitrella patens</name>
    <dbReference type="NCBI Taxonomy" id="3218"/>
    <lineage>
        <taxon>Eukaryota</taxon>
        <taxon>Viridiplantae</taxon>
        <taxon>Streptophyta</taxon>
        <taxon>Embryophyta</taxon>
        <taxon>Bryophyta</taxon>
        <taxon>Bryophytina</taxon>
        <taxon>Bryopsida</taxon>
        <taxon>Funariidae</taxon>
        <taxon>Funariales</taxon>
        <taxon>Funariaceae</taxon>
        <taxon>Physcomitrium</taxon>
    </lineage>
</organism>
<reference evidence="15 16" key="2">
    <citation type="journal article" date="2018" name="Plant J.">
        <title>The Physcomitrella patens chromosome-scale assembly reveals moss genome structure and evolution.</title>
        <authorList>
            <person name="Lang D."/>
            <person name="Ullrich K.K."/>
            <person name="Murat F."/>
            <person name="Fuchs J."/>
            <person name="Jenkins J."/>
            <person name="Haas F.B."/>
            <person name="Piednoel M."/>
            <person name="Gundlach H."/>
            <person name="Van Bel M."/>
            <person name="Meyberg R."/>
            <person name="Vives C."/>
            <person name="Morata J."/>
            <person name="Symeonidi A."/>
            <person name="Hiss M."/>
            <person name="Muchero W."/>
            <person name="Kamisugi Y."/>
            <person name="Saleh O."/>
            <person name="Blanc G."/>
            <person name="Decker E.L."/>
            <person name="van Gessel N."/>
            <person name="Grimwood J."/>
            <person name="Hayes R.D."/>
            <person name="Graham S.W."/>
            <person name="Gunter L.E."/>
            <person name="McDaniel S.F."/>
            <person name="Hoernstein S.N.W."/>
            <person name="Larsson A."/>
            <person name="Li F.W."/>
            <person name="Perroud P.F."/>
            <person name="Phillips J."/>
            <person name="Ranjan P."/>
            <person name="Rokshar D.S."/>
            <person name="Rothfels C.J."/>
            <person name="Schneider L."/>
            <person name="Shu S."/>
            <person name="Stevenson D.W."/>
            <person name="Thummler F."/>
            <person name="Tillich M."/>
            <person name="Villarreal Aguilar J.C."/>
            <person name="Widiez T."/>
            <person name="Wong G.K."/>
            <person name="Wymore A."/>
            <person name="Zhang Y."/>
            <person name="Zimmer A.D."/>
            <person name="Quatrano R.S."/>
            <person name="Mayer K.F.X."/>
            <person name="Goodstein D."/>
            <person name="Casacuberta J.M."/>
            <person name="Vandepoele K."/>
            <person name="Reski R."/>
            <person name="Cuming A.C."/>
            <person name="Tuskan G.A."/>
            <person name="Maumus F."/>
            <person name="Salse J."/>
            <person name="Schmutz J."/>
            <person name="Rensing S.A."/>
        </authorList>
    </citation>
    <scope>NUCLEOTIDE SEQUENCE [LARGE SCALE GENOMIC DNA]</scope>
    <source>
        <strain evidence="15 16">cv. Gransden 2004</strain>
    </source>
</reference>
<feature type="transmembrane region" description="Helical" evidence="14">
    <location>
        <begin position="21"/>
        <end position="40"/>
    </location>
</feature>
<keyword evidence="7 14" id="KW-0812">Transmembrane</keyword>
<reference evidence="15" key="3">
    <citation type="submission" date="2020-12" db="UniProtKB">
        <authorList>
            <consortium name="EnsemblPlants"/>
        </authorList>
    </citation>
    <scope>IDENTIFICATION</scope>
</reference>
<reference evidence="15 16" key="1">
    <citation type="journal article" date="2008" name="Science">
        <title>The Physcomitrella genome reveals evolutionary insights into the conquest of land by plants.</title>
        <authorList>
            <person name="Rensing S."/>
            <person name="Lang D."/>
            <person name="Zimmer A."/>
            <person name="Terry A."/>
            <person name="Salamov A."/>
            <person name="Shapiro H."/>
            <person name="Nishiyama T."/>
            <person name="Perroud P.-F."/>
            <person name="Lindquist E."/>
            <person name="Kamisugi Y."/>
            <person name="Tanahashi T."/>
            <person name="Sakakibara K."/>
            <person name="Fujita T."/>
            <person name="Oishi K."/>
            <person name="Shin-I T."/>
            <person name="Kuroki Y."/>
            <person name="Toyoda A."/>
            <person name="Suzuki Y."/>
            <person name="Hashimoto A."/>
            <person name="Yamaguchi K."/>
            <person name="Sugano A."/>
            <person name="Kohara Y."/>
            <person name="Fujiyama A."/>
            <person name="Anterola A."/>
            <person name="Aoki S."/>
            <person name="Ashton N."/>
            <person name="Barbazuk W.B."/>
            <person name="Barker E."/>
            <person name="Bennetzen J."/>
            <person name="Bezanilla M."/>
            <person name="Blankenship R."/>
            <person name="Cho S.H."/>
            <person name="Dutcher S."/>
            <person name="Estelle M."/>
            <person name="Fawcett J.A."/>
            <person name="Gundlach H."/>
            <person name="Hanada K."/>
            <person name="Heyl A."/>
            <person name="Hicks K.A."/>
            <person name="Hugh J."/>
            <person name="Lohr M."/>
            <person name="Mayer K."/>
            <person name="Melkozernov A."/>
            <person name="Murata T."/>
            <person name="Nelson D."/>
            <person name="Pils B."/>
            <person name="Prigge M."/>
            <person name="Reiss B."/>
            <person name="Renner T."/>
            <person name="Rombauts S."/>
            <person name="Rushton P."/>
            <person name="Sanderfoot A."/>
            <person name="Schween G."/>
            <person name="Shiu S.-H."/>
            <person name="Stueber K."/>
            <person name="Theodoulou F.L."/>
            <person name="Tu H."/>
            <person name="Van de Peer Y."/>
            <person name="Verrier P.J."/>
            <person name="Waters E."/>
            <person name="Wood A."/>
            <person name="Yang L."/>
            <person name="Cove D."/>
            <person name="Cuming A."/>
            <person name="Hasebe M."/>
            <person name="Lucas S."/>
            <person name="Mishler D.B."/>
            <person name="Reski R."/>
            <person name="Grigoriev I."/>
            <person name="Quatrano R.S."/>
            <person name="Boore J.L."/>
        </authorList>
    </citation>
    <scope>NUCLEOTIDE SEQUENCE [LARGE SCALE GENOMIC DNA]</scope>
    <source>
        <strain evidence="15 16">cv. Gransden 2004</strain>
    </source>
</reference>
<comment type="function">
    <text evidence="13">Possesses hydroxyproline O-galactosyltransferase activity. Transfers galactose from UDP-galactose to hydroxyproline residues in the arabinogalactan proteins (AGPs). Is specific for AGPs containing non-contiguous peptidyl hydroxyproline residues. The addition of galactose onto the peptidyl hydroxyproline residues in AGP core proteins represents the first committed step in arabinogalactan polysaccharide addition. AGP glycans play essential roles in both vegetative and reproductive plant growth.</text>
</comment>
<comment type="cofactor">
    <cofactor evidence="1 14">
        <name>Mn(2+)</name>
        <dbReference type="ChEBI" id="CHEBI:29035"/>
    </cofactor>
</comment>
<comment type="similarity">
    <text evidence="4 14">Belongs to the glycosyltransferase 31 family.</text>
</comment>
<dbReference type="GO" id="GO:1990714">
    <property type="term" value="F:hydroxyproline O-galactosyltransferase activity"/>
    <property type="evidence" value="ECO:0007669"/>
    <property type="project" value="UniProtKB-ARBA"/>
</dbReference>
<proteinExistence type="inferred from homology"/>
<keyword evidence="9 14" id="KW-1133">Transmembrane helix</keyword>
<protein>
    <recommendedName>
        <fullName evidence="14">Hexosyltransferase</fullName>
        <ecNumber evidence="14">2.4.1.-</ecNumber>
    </recommendedName>
</protein>
<evidence type="ECO:0000256" key="6">
    <source>
        <dbReference type="ARBA" id="ARBA00022679"/>
    </source>
</evidence>
<dbReference type="GO" id="GO:0008378">
    <property type="term" value="F:galactosyltransferase activity"/>
    <property type="evidence" value="ECO:0000318"/>
    <property type="project" value="GO_Central"/>
</dbReference>
<evidence type="ECO:0000256" key="1">
    <source>
        <dbReference type="ARBA" id="ARBA00001936"/>
    </source>
</evidence>
<comment type="subcellular location">
    <subcellularLocation>
        <location evidence="2 14">Golgi apparatus membrane</location>
        <topology evidence="2 14">Single-pass type II membrane protein</topology>
    </subcellularLocation>
</comment>
<evidence type="ECO:0000256" key="10">
    <source>
        <dbReference type="ARBA" id="ARBA00023034"/>
    </source>
</evidence>
<dbReference type="UniPathway" id="UPA00378"/>
<dbReference type="GO" id="GO:0010405">
    <property type="term" value="P:arabinogalactan protein metabolic process"/>
    <property type="evidence" value="ECO:0007669"/>
    <property type="project" value="UniProtKB-ARBA"/>
</dbReference>
<dbReference type="PANTHER" id="PTHR11214">
    <property type="entry name" value="BETA-1,3-N-ACETYLGLUCOSAMINYLTRANSFERASE"/>
    <property type="match status" value="1"/>
</dbReference>
<keyword evidence="11 14" id="KW-0472">Membrane</keyword>
<dbReference type="AlphaFoldDB" id="A0A7I4CMZ0"/>
<dbReference type="PANTHER" id="PTHR11214:SF74">
    <property type="entry name" value="HYDROXYPROLINE O-GALACTOSYLTRANSFERASE HPGT1"/>
    <property type="match status" value="1"/>
</dbReference>
<dbReference type="EC" id="2.4.1.-" evidence="14"/>
<evidence type="ECO:0000256" key="9">
    <source>
        <dbReference type="ARBA" id="ARBA00022989"/>
    </source>
</evidence>
<dbReference type="FunCoup" id="A0A7I4CMZ0">
    <property type="interactions" value="3098"/>
</dbReference>
<evidence type="ECO:0000256" key="13">
    <source>
        <dbReference type="ARBA" id="ARBA00059326"/>
    </source>
</evidence>
<keyword evidence="5 14" id="KW-0328">Glycosyltransferase</keyword>
<keyword evidence="10 14" id="KW-0333">Golgi apparatus</keyword>
<keyword evidence="8 14" id="KW-0735">Signal-anchor</keyword>
<evidence type="ECO:0000256" key="7">
    <source>
        <dbReference type="ARBA" id="ARBA00022692"/>
    </source>
</evidence>
<dbReference type="InterPro" id="IPR002659">
    <property type="entry name" value="Glyco_trans_31"/>
</dbReference>
<dbReference type="FunFam" id="3.90.550.50:FF:000023">
    <property type="entry name" value="Hexosyltransferase"/>
    <property type="match status" value="1"/>
</dbReference>
<evidence type="ECO:0000256" key="11">
    <source>
        <dbReference type="ARBA" id="ARBA00023136"/>
    </source>
</evidence>
<dbReference type="Proteomes" id="UP000006727">
    <property type="component" value="Chromosome 24"/>
</dbReference>
<dbReference type="EMBL" id="ABEU02000024">
    <property type="status" value="NOT_ANNOTATED_CDS"/>
    <property type="molecule type" value="Genomic_DNA"/>
</dbReference>
<keyword evidence="12 14" id="KW-0464">Manganese</keyword>
<dbReference type="Gramene" id="Pp3c24_18410V3.2">
    <property type="protein sequence ID" value="Pp3c24_18410V3.2"/>
    <property type="gene ID" value="Pp3c24_18410"/>
</dbReference>
<evidence type="ECO:0000256" key="12">
    <source>
        <dbReference type="ARBA" id="ARBA00023211"/>
    </source>
</evidence>